<keyword evidence="1" id="KW-1133">Transmembrane helix</keyword>
<protein>
    <submittedName>
        <fullName evidence="2">ABC transporter permease</fullName>
    </submittedName>
</protein>
<dbReference type="EMBL" id="JACJKU010000022">
    <property type="protein sequence ID" value="MBM6940550.1"/>
    <property type="molecule type" value="Genomic_DNA"/>
</dbReference>
<dbReference type="Pfam" id="PF05975">
    <property type="entry name" value="EcsB"/>
    <property type="match status" value="1"/>
</dbReference>
<accession>A0ABS2GZ49</accession>
<evidence type="ECO:0000256" key="1">
    <source>
        <dbReference type="SAM" id="Phobius"/>
    </source>
</evidence>
<feature type="transmembrane region" description="Helical" evidence="1">
    <location>
        <begin position="55"/>
        <end position="75"/>
    </location>
</feature>
<feature type="transmembrane region" description="Helical" evidence="1">
    <location>
        <begin position="175"/>
        <end position="199"/>
    </location>
</feature>
<organism evidence="2 3">
    <name type="scientific">Limosilactobacillus coleohominis</name>
    <dbReference type="NCBI Taxonomy" id="181675"/>
    <lineage>
        <taxon>Bacteria</taxon>
        <taxon>Bacillati</taxon>
        <taxon>Bacillota</taxon>
        <taxon>Bacilli</taxon>
        <taxon>Lactobacillales</taxon>
        <taxon>Lactobacillaceae</taxon>
        <taxon>Limosilactobacillus</taxon>
    </lineage>
</organism>
<evidence type="ECO:0000313" key="3">
    <source>
        <dbReference type="Proteomes" id="UP000785625"/>
    </source>
</evidence>
<keyword evidence="1" id="KW-0472">Membrane</keyword>
<evidence type="ECO:0000313" key="2">
    <source>
        <dbReference type="EMBL" id="MBM6940550.1"/>
    </source>
</evidence>
<proteinExistence type="predicted"/>
<keyword evidence="3" id="KW-1185">Reference proteome</keyword>
<sequence>MNSLFKERRQKHFLMLLKYWRLVFNDHFVIALFFLFGALAYGYAQWLPSIPAHNVWIELLLVIFMTVIAQLGRLATLVKTADPIFLLPETSRMKTYFRQSYGYSLFLGAIISLVGLVVALPLASVTSRTSSWTIALLVIVTLFVKSGWLNLSYLQLSMSQSQNPYWRWLKWIGPVLVWGITWLLSPVAGLCLSLLWLIITSWLVRSNSAINWRVAVTAERNRMSTVYRFFNLFTDVPNLQGRVKRRSYLNFIVNWLGQQSVWRFLYGRGLIRNTEISDLVFRLTLVMAAILIFIPITWLNSIIMALALYLIAAQLIPLYDQFANNAFSYVYPTTKDEQYYDFQIVFRKVMVIVAIWLAICSIGIHLRIVQVLINVIIAVIEVPLLTTNYLKYRIAKIEK</sequence>
<keyword evidence="1" id="KW-0812">Transmembrane</keyword>
<feature type="transmembrane region" description="Helical" evidence="1">
    <location>
        <begin position="101"/>
        <end position="120"/>
    </location>
</feature>
<feature type="transmembrane region" description="Helical" evidence="1">
    <location>
        <begin position="20"/>
        <end position="43"/>
    </location>
</feature>
<dbReference type="InterPro" id="IPR010288">
    <property type="entry name" value="EcsB_ABC"/>
</dbReference>
<comment type="caution">
    <text evidence="2">The sequence shown here is derived from an EMBL/GenBank/DDBJ whole genome shotgun (WGS) entry which is preliminary data.</text>
</comment>
<dbReference type="RefSeq" id="WP_204784881.1">
    <property type="nucleotide sequence ID" value="NZ_JACJKU010000022.1"/>
</dbReference>
<name>A0ABS2GZ49_9LACO</name>
<dbReference type="PIRSF" id="PIRSF037259">
    <property type="entry name" value="EcsB_ABC"/>
    <property type="match status" value="1"/>
</dbReference>
<feature type="transmembrane region" description="Helical" evidence="1">
    <location>
        <begin position="345"/>
        <end position="365"/>
    </location>
</feature>
<reference evidence="2 3" key="1">
    <citation type="journal article" date="2021" name="Sci. Rep.">
        <title>The distribution of antibiotic resistance genes in chicken gut microbiota commensals.</title>
        <authorList>
            <person name="Juricova H."/>
            <person name="Matiasovicova J."/>
            <person name="Kubasova T."/>
            <person name="Cejkova D."/>
            <person name="Rychlik I."/>
        </authorList>
    </citation>
    <scope>NUCLEOTIDE SEQUENCE [LARGE SCALE GENOMIC DNA]</scope>
    <source>
        <strain evidence="2 3">An574</strain>
    </source>
</reference>
<dbReference type="Proteomes" id="UP000785625">
    <property type="component" value="Unassembled WGS sequence"/>
</dbReference>
<gene>
    <name evidence="2" type="ORF">H5975_03445</name>
</gene>
<feature type="transmembrane region" description="Helical" evidence="1">
    <location>
        <begin position="132"/>
        <end position="154"/>
    </location>
</feature>
<feature type="transmembrane region" description="Helical" evidence="1">
    <location>
        <begin position="371"/>
        <end position="390"/>
    </location>
</feature>